<keyword evidence="3" id="KW-1185">Reference proteome</keyword>
<comment type="caution">
    <text evidence="2">The sequence shown here is derived from an EMBL/GenBank/DDBJ whole genome shotgun (WGS) entry which is preliminary data.</text>
</comment>
<dbReference type="EMBL" id="LMZQ01000007">
    <property type="protein sequence ID" value="KRT15758.1"/>
    <property type="molecule type" value="Genomic_DNA"/>
</dbReference>
<dbReference type="AlphaFoldDB" id="A0A0T5VPD4"/>
<evidence type="ECO:0000313" key="2">
    <source>
        <dbReference type="EMBL" id="KRT15758.1"/>
    </source>
</evidence>
<dbReference type="OrthoDB" id="1493187at2"/>
<name>A0A0T5VPD4_9SPHI</name>
<evidence type="ECO:0000313" key="3">
    <source>
        <dbReference type="Proteomes" id="UP000051950"/>
    </source>
</evidence>
<accession>A0A0T5VPD4</accession>
<organism evidence="2 3">
    <name type="scientific">Pedobacter ginsenosidimutans</name>
    <dbReference type="NCBI Taxonomy" id="687842"/>
    <lineage>
        <taxon>Bacteria</taxon>
        <taxon>Pseudomonadati</taxon>
        <taxon>Bacteroidota</taxon>
        <taxon>Sphingobacteriia</taxon>
        <taxon>Sphingobacteriales</taxon>
        <taxon>Sphingobacteriaceae</taxon>
        <taxon>Pedobacter</taxon>
    </lineage>
</organism>
<evidence type="ECO:0000256" key="1">
    <source>
        <dbReference type="SAM" id="SignalP"/>
    </source>
</evidence>
<dbReference type="InterPro" id="IPR019861">
    <property type="entry name" value="PorP/SprF_Bacteroidetes"/>
</dbReference>
<dbReference type="Proteomes" id="UP000051950">
    <property type="component" value="Unassembled WGS sequence"/>
</dbReference>
<dbReference type="RefSeq" id="WP_057932590.1">
    <property type="nucleotide sequence ID" value="NZ_LMZQ01000007.1"/>
</dbReference>
<keyword evidence="1" id="KW-0732">Signal</keyword>
<dbReference type="NCBIfam" id="TIGR03519">
    <property type="entry name" value="T9SS_PorP_fam"/>
    <property type="match status" value="1"/>
</dbReference>
<gene>
    <name evidence="2" type="ORF">ASU31_12285</name>
</gene>
<feature type="signal peptide" evidence="1">
    <location>
        <begin position="1"/>
        <end position="19"/>
    </location>
</feature>
<proteinExistence type="predicted"/>
<sequence length="323" mass="36322">MKKIVVTALFNLICLCLFAQQNAQFGQYMFNGLYINPAYAGYKEELYMQAFVRAQWTGVQGAPQTLSISVDEAVKEESLGLGLLVSKDKIGAQNSLNLSGNFAYRIKLDRTETNVLAFGIGVGVMQMGLNGSLLDPNETGDNKIPTGYESRIVPDIRAGVHYSNEKFFIGFSANNLLTQYLPVFRDNNLLSITSKPHFYLTAGMVFPVNNDFMFKPTFLIKDDLNGPTSLDLNAFLMIKEKLWLGVAYRTSVKFYPKPALQSDLRARSAIGLITEFFVRENLRIGYGYDYSLNKLGSYDYGSHEISIGYYLQTAKSRRPKCYF</sequence>
<feature type="chain" id="PRO_5006665462" description="Type IX secretion system membrane protein PorP/SprF" evidence="1">
    <location>
        <begin position="20"/>
        <end position="323"/>
    </location>
</feature>
<evidence type="ECO:0008006" key="4">
    <source>
        <dbReference type="Google" id="ProtNLM"/>
    </source>
</evidence>
<protein>
    <recommendedName>
        <fullName evidence="4">Type IX secretion system membrane protein PorP/SprF</fullName>
    </recommendedName>
</protein>
<reference evidence="2 3" key="1">
    <citation type="submission" date="2015-11" db="EMBL/GenBank/DDBJ databases">
        <title>Sequence of Pedobacter ginsenosidimutans.</title>
        <authorList>
            <person name="Carson E."/>
            <person name="Keyser V."/>
            <person name="Newman J."/>
            <person name="Miller J."/>
        </authorList>
    </citation>
    <scope>NUCLEOTIDE SEQUENCE [LARGE SCALE GENOMIC DNA]</scope>
    <source>
        <strain evidence="2 3">KACC 14530</strain>
    </source>
</reference>
<dbReference type="Pfam" id="PF11751">
    <property type="entry name" value="PorP_SprF"/>
    <property type="match status" value="1"/>
</dbReference>
<dbReference type="STRING" id="687842.ASU31_12285"/>